<proteinExistence type="predicted"/>
<accession>A0A2J6PFF2</accession>
<evidence type="ECO:0000313" key="3">
    <source>
        <dbReference type="Proteomes" id="UP000235672"/>
    </source>
</evidence>
<dbReference type="EMBL" id="KZ613543">
    <property type="protein sequence ID" value="PMD12744.1"/>
    <property type="molecule type" value="Genomic_DNA"/>
</dbReference>
<dbReference type="Proteomes" id="UP000235672">
    <property type="component" value="Unassembled WGS sequence"/>
</dbReference>
<dbReference type="PANTHER" id="PTHR36223">
    <property type="entry name" value="BETA-LACTAMASE-TYPE TRANSPEPTIDASE FOLD DOMAIN CONTAINING PROTEIN"/>
    <property type="match status" value="1"/>
</dbReference>
<sequence length="241" mass="27497">MIAFYFMLNGVDDGPGQLCGKGHLDEDGTWEFIVPSWEVTDDDGTHLRRFRFTELVVYEGFSGPRIPAEEAAMKKVGTIDVMVYRQKETRIVKPKKCKLKKRIKEIPQKLIKGKAISRTVDLGEKEKLDEETVYQSTSLMDGEDHLIAIFQFKYRSRKDLQAELIIPRSPSPGPPAPPSFEELPEDEVNDLAMAAHMRAENSHKIEARVKGIAYVARKFDDLTAEERKKLAENEWVLMNVS</sequence>
<organism evidence="2 3">
    <name type="scientific">Hyaloscypha hepaticicola</name>
    <dbReference type="NCBI Taxonomy" id="2082293"/>
    <lineage>
        <taxon>Eukaryota</taxon>
        <taxon>Fungi</taxon>
        <taxon>Dikarya</taxon>
        <taxon>Ascomycota</taxon>
        <taxon>Pezizomycotina</taxon>
        <taxon>Leotiomycetes</taxon>
        <taxon>Helotiales</taxon>
        <taxon>Hyaloscyphaceae</taxon>
        <taxon>Hyaloscypha</taxon>
    </lineage>
</organism>
<feature type="domain" description="DUF7918" evidence="1">
    <location>
        <begin position="27"/>
        <end position="169"/>
    </location>
</feature>
<dbReference type="PANTHER" id="PTHR36223:SF1">
    <property type="entry name" value="TRANSCRIPTION ELONGATION FACTOR EAF N-TERMINAL DOMAIN-CONTAINING PROTEIN"/>
    <property type="match status" value="1"/>
</dbReference>
<dbReference type="Pfam" id="PF25534">
    <property type="entry name" value="DUF7918"/>
    <property type="match status" value="1"/>
</dbReference>
<dbReference type="OrthoDB" id="3364132at2759"/>
<keyword evidence="3" id="KW-1185">Reference proteome</keyword>
<gene>
    <name evidence="2" type="ORF">NA56DRAFT_740193</name>
</gene>
<dbReference type="STRING" id="1745343.A0A2J6PFF2"/>
<name>A0A2J6PFF2_9HELO</name>
<dbReference type="AlphaFoldDB" id="A0A2J6PFF2"/>
<reference evidence="2 3" key="1">
    <citation type="submission" date="2016-05" db="EMBL/GenBank/DDBJ databases">
        <title>A degradative enzymes factory behind the ericoid mycorrhizal symbiosis.</title>
        <authorList>
            <consortium name="DOE Joint Genome Institute"/>
            <person name="Martino E."/>
            <person name="Morin E."/>
            <person name="Grelet G."/>
            <person name="Kuo A."/>
            <person name="Kohler A."/>
            <person name="Daghino S."/>
            <person name="Barry K."/>
            <person name="Choi C."/>
            <person name="Cichocki N."/>
            <person name="Clum A."/>
            <person name="Copeland A."/>
            <person name="Hainaut M."/>
            <person name="Haridas S."/>
            <person name="Labutti K."/>
            <person name="Lindquist E."/>
            <person name="Lipzen A."/>
            <person name="Khouja H.-R."/>
            <person name="Murat C."/>
            <person name="Ohm R."/>
            <person name="Olson A."/>
            <person name="Spatafora J."/>
            <person name="Veneault-Fourrey C."/>
            <person name="Henrissat B."/>
            <person name="Grigoriev I."/>
            <person name="Martin F."/>
            <person name="Perotto S."/>
        </authorList>
    </citation>
    <scope>NUCLEOTIDE SEQUENCE [LARGE SCALE GENOMIC DNA]</scope>
    <source>
        <strain evidence="2 3">UAMH 7357</strain>
    </source>
</reference>
<evidence type="ECO:0000259" key="1">
    <source>
        <dbReference type="Pfam" id="PF25534"/>
    </source>
</evidence>
<dbReference type="InterPro" id="IPR057678">
    <property type="entry name" value="DUF7918"/>
</dbReference>
<protein>
    <recommendedName>
        <fullName evidence="1">DUF7918 domain-containing protein</fullName>
    </recommendedName>
</protein>
<evidence type="ECO:0000313" key="2">
    <source>
        <dbReference type="EMBL" id="PMD12744.1"/>
    </source>
</evidence>